<gene>
    <name evidence="3" type="ORF">OTI717_LOCUS25640</name>
    <name evidence="2" type="ORF">RFH988_LOCUS33906</name>
</gene>
<evidence type="ECO:0000313" key="4">
    <source>
        <dbReference type="Proteomes" id="UP000663823"/>
    </source>
</evidence>
<organism evidence="3 4">
    <name type="scientific">Rotaria sordida</name>
    <dbReference type="NCBI Taxonomy" id="392033"/>
    <lineage>
        <taxon>Eukaryota</taxon>
        <taxon>Metazoa</taxon>
        <taxon>Spiralia</taxon>
        <taxon>Gnathifera</taxon>
        <taxon>Rotifera</taxon>
        <taxon>Eurotatoria</taxon>
        <taxon>Bdelloidea</taxon>
        <taxon>Philodinida</taxon>
        <taxon>Philodinidae</taxon>
        <taxon>Rotaria</taxon>
    </lineage>
</organism>
<dbReference type="Proteomes" id="UP000663823">
    <property type="component" value="Unassembled WGS sequence"/>
</dbReference>
<evidence type="ECO:0000313" key="2">
    <source>
        <dbReference type="EMBL" id="CAF1382145.1"/>
    </source>
</evidence>
<dbReference type="SMART" id="SM01344">
    <property type="entry name" value="NUC194"/>
    <property type="match status" value="1"/>
</dbReference>
<comment type="caution">
    <text evidence="3">The sequence shown here is derived from an EMBL/GenBank/DDBJ whole genome shotgun (WGS) entry which is preliminary data.</text>
</comment>
<protein>
    <recommendedName>
        <fullName evidence="1">DNA-dependent protein kinase catalytic subunit CC3 domain-containing protein</fullName>
    </recommendedName>
</protein>
<dbReference type="InterPro" id="IPR045581">
    <property type="entry name" value="DNAPKcs_CC5"/>
</dbReference>
<dbReference type="InterPro" id="IPR012582">
    <property type="entry name" value="DNAPKcs_CC3"/>
</dbReference>
<dbReference type="GO" id="GO:0006303">
    <property type="term" value="P:double-strand break repair via nonhomologous end joining"/>
    <property type="evidence" value="ECO:0007669"/>
    <property type="project" value="InterPro"/>
</dbReference>
<reference evidence="3" key="1">
    <citation type="submission" date="2021-02" db="EMBL/GenBank/DDBJ databases">
        <authorList>
            <person name="Nowell W R."/>
        </authorList>
    </citation>
    <scope>NUCLEOTIDE SEQUENCE</scope>
</reference>
<accession>A0A819JNE6</accession>
<evidence type="ECO:0000313" key="3">
    <source>
        <dbReference type="EMBL" id="CAF3936698.1"/>
    </source>
</evidence>
<feature type="domain" description="DNA-dependent protein kinase catalytic subunit CC3" evidence="1">
    <location>
        <begin position="9"/>
        <end position="374"/>
    </location>
</feature>
<dbReference type="EMBL" id="CAJOAX010005147">
    <property type="protein sequence ID" value="CAF3936698.1"/>
    <property type="molecule type" value="Genomic_DNA"/>
</dbReference>
<proteinExistence type="predicted"/>
<dbReference type="SUPFAM" id="SSF48371">
    <property type="entry name" value="ARM repeat"/>
    <property type="match status" value="1"/>
</dbReference>
<dbReference type="Pfam" id="PF08163">
    <property type="entry name" value="DNAPKcs_CC3"/>
    <property type="match status" value="1"/>
</dbReference>
<dbReference type="GO" id="GO:0005634">
    <property type="term" value="C:nucleus"/>
    <property type="evidence" value="ECO:0007669"/>
    <property type="project" value="InterPro"/>
</dbReference>
<dbReference type="AlphaFoldDB" id="A0A819JNE6"/>
<evidence type="ECO:0000259" key="1">
    <source>
        <dbReference type="SMART" id="SM01344"/>
    </source>
</evidence>
<dbReference type="Pfam" id="PF19704">
    <property type="entry name" value="DNAPKcs_CC5"/>
    <property type="match status" value="1"/>
</dbReference>
<dbReference type="Proteomes" id="UP000663882">
    <property type="component" value="Unassembled WGS sequence"/>
</dbReference>
<dbReference type="OrthoDB" id="431717at2759"/>
<sequence length="797" mass="93585">MVKNSLFRTEHRLNALEKLILKILIFVRKIILIKFYKKYICTLVIDELDIKLDLTSQTLISILINKVCTYRLINHIYIYNIKKILNVEIPITAIKIGQTYDDKELTKHINTRVGEQFVDGRLMKTMDVMLARINTNDKQIKLYLIRSLTTNYKYKFSFELERYYAKDKRILLNILCKTILTTSKTDNSLHQQRLSSTPHYLSLKYLFGCSLTDELAVFDFILATVNQQQNDLNKTLIEGSDDEIGSEFIDMEMNERNLHPCMVPMVCLLKHMETNGIIPINDHISDIPLWMICMYKKFSDPLISFNIKLFLMRLIIDTHTIFKPYARYWLTPIIHMCNQMFENSSEGLNTFIIDTIVILLSWHKQAIPSELDSIAIQRFIEYLFSNFLHRNVIVMKSNLDLIKKLIECWKERIHAPTLILYKLISEPDLKSKQNAIGLSLIGILLANDILPYYVPPTSTGNLPPVTTNSILTTIPNNLTEDKFNDIILKNMKNTYRNIYAAAAAEVIGMLLNVKKLKHKTNQRLLEQINLILKWHNSQGLLDTYVTCIYSIQKHYPLIVDKTVMNKLIFGLKKMYGDIKIECLESLIANITEFDSAYLELRAAGILDILIHKDFGIRGVALRLLYKLLPKLTHEQLYEIAQILYVDGPNKCQIWTFEIYKWIYDYITNYLTKEIKTSITPLSEIFYHHVREQLLQLLSSKNEYIRVNCRNFWCDSKRLSTSSHHRLIALVDQLYSIKTENEYLNYCTNFLLERTTHNPDYNHFIFENQLDKCLFQEFPLTCYWRQSHHTYITPLFTL</sequence>
<name>A0A819JNE6_9BILA</name>
<dbReference type="EMBL" id="CAJNOO010004463">
    <property type="protein sequence ID" value="CAF1382145.1"/>
    <property type="molecule type" value="Genomic_DNA"/>
</dbReference>
<dbReference type="InterPro" id="IPR016024">
    <property type="entry name" value="ARM-type_fold"/>
</dbReference>